<dbReference type="RefSeq" id="WP_099349024.1">
    <property type="nucleotide sequence ID" value="NZ_AP023326.1"/>
</dbReference>
<dbReference type="InterPro" id="IPR029044">
    <property type="entry name" value="Nucleotide-diphossugar_trans"/>
</dbReference>
<protein>
    <recommendedName>
        <fullName evidence="3">DUF707 domain-containing protein</fullName>
    </recommendedName>
</protein>
<accession>A0A6S6PJ17</accession>
<gene>
    <name evidence="1" type="ORF">AAJCM20276_13190</name>
</gene>
<dbReference type="InterPro" id="IPR007877">
    <property type="entry name" value="DUF707"/>
</dbReference>
<dbReference type="EMBL" id="AP023326">
    <property type="protein sequence ID" value="BCI66695.1"/>
    <property type="molecule type" value="Genomic_DNA"/>
</dbReference>
<name>A0A6S6PJ17_ACEAC</name>
<evidence type="ECO:0000313" key="2">
    <source>
        <dbReference type="Proteomes" id="UP000515220"/>
    </source>
</evidence>
<dbReference type="AlphaFoldDB" id="A0A6S6PJ17"/>
<dbReference type="SUPFAM" id="SSF53448">
    <property type="entry name" value="Nucleotide-diphospho-sugar transferases"/>
    <property type="match status" value="1"/>
</dbReference>
<proteinExistence type="predicted"/>
<sequence>MKNEEGFQSGKRRFLVLARVGEDSLHREWIADDTRPRNWDLQLNVYAKDHSLSFDGDLPTVFDYGTKWDSIARHFKANPELLDRYDYIMLPDDDLRMKSADISRLFDIAVEHDLTMAQPAMTHDSYVSHEIVLRVPGFRLRYSNFLESMSCCIKSSYLRTLLPMFERHFTGWGTDLIWTMLMEDPAFRAAIVDEVPMVHVRPLYSGPIYVSFTKDGIDPRQEVRLLTSCFDNYSRFKHVYGGWLTNGRRVGDFETRIRNAIALLRIAPRMQHPRRTVFKSFWLVVWAFTKAGYRPEQLRAIAGTEMALLGLGKRVSFARGEADGVIDASATRDTIISGLEENSMATPPTFQSLNLPS</sequence>
<evidence type="ECO:0000313" key="1">
    <source>
        <dbReference type="EMBL" id="BCI66695.1"/>
    </source>
</evidence>
<dbReference type="Proteomes" id="UP000515220">
    <property type="component" value="Chromosome"/>
</dbReference>
<reference evidence="1 2" key="1">
    <citation type="submission" date="2020-07" db="EMBL/GenBank/DDBJ databases">
        <title>Complete Genome Sequence of an acetic acid bacterium, Acetobacter aceti JCM20276.</title>
        <authorList>
            <person name="Hirose Y."/>
            <person name="Mihara H."/>
        </authorList>
    </citation>
    <scope>NUCLEOTIDE SEQUENCE [LARGE SCALE GENOMIC DNA]</scope>
    <source>
        <strain evidence="1 2">JCM20276</strain>
    </source>
</reference>
<evidence type="ECO:0008006" key="3">
    <source>
        <dbReference type="Google" id="ProtNLM"/>
    </source>
</evidence>
<dbReference type="Pfam" id="PF05212">
    <property type="entry name" value="DUF707"/>
    <property type="match status" value="1"/>
</dbReference>
<organism evidence="1 2">
    <name type="scientific">Acetobacter aceti</name>
    <dbReference type="NCBI Taxonomy" id="435"/>
    <lineage>
        <taxon>Bacteria</taxon>
        <taxon>Pseudomonadati</taxon>
        <taxon>Pseudomonadota</taxon>
        <taxon>Alphaproteobacteria</taxon>
        <taxon>Acetobacterales</taxon>
        <taxon>Acetobacteraceae</taxon>
        <taxon>Acetobacter</taxon>
        <taxon>Acetobacter subgen. Acetobacter</taxon>
    </lineage>
</organism>